<keyword evidence="3" id="KW-0496">Mitochondrion</keyword>
<dbReference type="PANTHER" id="PTHR13194:SF18">
    <property type="entry name" value="COMPLEX I INTERMEDIATE-ASSOCIATED PROTEIN 30, MITOCHONDRIAL"/>
    <property type="match status" value="1"/>
</dbReference>
<reference evidence="6" key="2">
    <citation type="submission" date="2024-10" db="UniProtKB">
        <authorList>
            <consortium name="EnsemblProtists"/>
        </authorList>
    </citation>
    <scope>IDENTIFICATION</scope>
</reference>
<keyword evidence="7" id="KW-1185">Reference proteome</keyword>
<dbReference type="SUPFAM" id="SSF49785">
    <property type="entry name" value="Galactose-binding domain-like"/>
    <property type="match status" value="1"/>
</dbReference>
<dbReference type="InterPro" id="IPR039131">
    <property type="entry name" value="NDUFAF1"/>
</dbReference>
<dbReference type="PaxDb" id="2903-EOD06112"/>
<evidence type="ECO:0000313" key="7">
    <source>
        <dbReference type="Proteomes" id="UP000013827"/>
    </source>
</evidence>
<evidence type="ECO:0000256" key="3">
    <source>
        <dbReference type="ARBA" id="ARBA00023128"/>
    </source>
</evidence>
<dbReference type="RefSeq" id="XP_005758541.1">
    <property type="nucleotide sequence ID" value="XM_005758484.1"/>
</dbReference>
<protein>
    <recommendedName>
        <fullName evidence="5">NADH:ubiquinone oxidoreductase intermediate-associated protein 30 domain-containing protein</fullName>
    </recommendedName>
</protein>
<dbReference type="GeneID" id="17252327"/>
<dbReference type="PANTHER" id="PTHR13194">
    <property type="entry name" value="COMPLEX I INTERMEDIATE-ASSOCIATED PROTEIN 30"/>
    <property type="match status" value="1"/>
</dbReference>
<dbReference type="GO" id="GO:0051082">
    <property type="term" value="F:unfolded protein binding"/>
    <property type="evidence" value="ECO:0007669"/>
    <property type="project" value="TreeGrafter"/>
</dbReference>
<dbReference type="KEGG" id="ehx:EMIHUDRAFT_106958"/>
<evidence type="ECO:0000256" key="4">
    <source>
        <dbReference type="ARBA" id="ARBA00023186"/>
    </source>
</evidence>
<dbReference type="HOGENOM" id="CLU_675168_0_0_1"/>
<dbReference type="InterPro" id="IPR013857">
    <property type="entry name" value="NADH-UbQ_OxRdtase-assoc_prot30"/>
</dbReference>
<dbReference type="AlphaFoldDB" id="A0A0D3I4C7"/>
<evidence type="ECO:0000259" key="5">
    <source>
        <dbReference type="Pfam" id="PF08547"/>
    </source>
</evidence>
<dbReference type="eggNOG" id="KOG2435">
    <property type="taxonomic scope" value="Eukaryota"/>
</dbReference>
<accession>A0A0D3I4C7</accession>
<proteinExistence type="inferred from homology"/>
<evidence type="ECO:0000313" key="6">
    <source>
        <dbReference type="EnsemblProtists" id="EOD06112"/>
    </source>
</evidence>
<name>A0A0D3I4C7_EMIH1</name>
<dbReference type="Pfam" id="PF08547">
    <property type="entry name" value="CIA30"/>
    <property type="match status" value="1"/>
</dbReference>
<organism evidence="6 7">
    <name type="scientific">Emiliania huxleyi (strain CCMP1516)</name>
    <dbReference type="NCBI Taxonomy" id="280463"/>
    <lineage>
        <taxon>Eukaryota</taxon>
        <taxon>Haptista</taxon>
        <taxon>Haptophyta</taxon>
        <taxon>Prymnesiophyceae</taxon>
        <taxon>Isochrysidales</taxon>
        <taxon>Noelaerhabdaceae</taxon>
        <taxon>Emiliania</taxon>
    </lineage>
</organism>
<dbReference type="GO" id="GO:0005739">
    <property type="term" value="C:mitochondrion"/>
    <property type="evidence" value="ECO:0007669"/>
    <property type="project" value="UniProtKB-SubCell"/>
</dbReference>
<dbReference type="GO" id="GO:0032981">
    <property type="term" value="P:mitochondrial respiratory chain complex I assembly"/>
    <property type="evidence" value="ECO:0007669"/>
    <property type="project" value="TreeGrafter"/>
</dbReference>
<comment type="subcellular location">
    <subcellularLocation>
        <location evidence="1">Mitochondrion</location>
    </subcellularLocation>
</comment>
<reference evidence="7" key="1">
    <citation type="journal article" date="2013" name="Nature">
        <title>Pan genome of the phytoplankton Emiliania underpins its global distribution.</title>
        <authorList>
            <person name="Read B.A."/>
            <person name="Kegel J."/>
            <person name="Klute M.J."/>
            <person name="Kuo A."/>
            <person name="Lefebvre S.C."/>
            <person name="Maumus F."/>
            <person name="Mayer C."/>
            <person name="Miller J."/>
            <person name="Monier A."/>
            <person name="Salamov A."/>
            <person name="Young J."/>
            <person name="Aguilar M."/>
            <person name="Claverie J.M."/>
            <person name="Frickenhaus S."/>
            <person name="Gonzalez K."/>
            <person name="Herman E.K."/>
            <person name="Lin Y.C."/>
            <person name="Napier J."/>
            <person name="Ogata H."/>
            <person name="Sarno A.F."/>
            <person name="Shmutz J."/>
            <person name="Schroeder D."/>
            <person name="de Vargas C."/>
            <person name="Verret F."/>
            <person name="von Dassow P."/>
            <person name="Valentin K."/>
            <person name="Van de Peer Y."/>
            <person name="Wheeler G."/>
            <person name="Dacks J.B."/>
            <person name="Delwiche C.F."/>
            <person name="Dyhrman S.T."/>
            <person name="Glockner G."/>
            <person name="John U."/>
            <person name="Richards T."/>
            <person name="Worden A.Z."/>
            <person name="Zhang X."/>
            <person name="Grigoriev I.V."/>
            <person name="Allen A.E."/>
            <person name="Bidle K."/>
            <person name="Borodovsky M."/>
            <person name="Bowler C."/>
            <person name="Brownlee C."/>
            <person name="Cock J.M."/>
            <person name="Elias M."/>
            <person name="Gladyshev V.N."/>
            <person name="Groth M."/>
            <person name="Guda C."/>
            <person name="Hadaegh A."/>
            <person name="Iglesias-Rodriguez M.D."/>
            <person name="Jenkins J."/>
            <person name="Jones B.M."/>
            <person name="Lawson T."/>
            <person name="Leese F."/>
            <person name="Lindquist E."/>
            <person name="Lobanov A."/>
            <person name="Lomsadze A."/>
            <person name="Malik S.B."/>
            <person name="Marsh M.E."/>
            <person name="Mackinder L."/>
            <person name="Mock T."/>
            <person name="Mueller-Roeber B."/>
            <person name="Pagarete A."/>
            <person name="Parker M."/>
            <person name="Probert I."/>
            <person name="Quesneville H."/>
            <person name="Raines C."/>
            <person name="Rensing S.A."/>
            <person name="Riano-Pachon D.M."/>
            <person name="Richier S."/>
            <person name="Rokitta S."/>
            <person name="Shiraiwa Y."/>
            <person name="Soanes D.M."/>
            <person name="van der Giezen M."/>
            <person name="Wahlund T.M."/>
            <person name="Williams B."/>
            <person name="Wilson W."/>
            <person name="Wolfe G."/>
            <person name="Wurch L.L."/>
        </authorList>
    </citation>
    <scope>NUCLEOTIDE SEQUENCE</scope>
</reference>
<evidence type="ECO:0000256" key="1">
    <source>
        <dbReference type="ARBA" id="ARBA00004173"/>
    </source>
</evidence>
<feature type="domain" description="NADH:ubiquinone oxidoreductase intermediate-associated protein 30" evidence="5">
    <location>
        <begin position="40"/>
        <end position="211"/>
    </location>
</feature>
<evidence type="ECO:0000256" key="2">
    <source>
        <dbReference type="ARBA" id="ARBA00007884"/>
    </source>
</evidence>
<sequence>MWRRLSRLRQRGAHGTDDWLEDFLHLSKQQTLLRFDTAGWRDRWSLHCDAEYGGSSTVELQQGEAEGEGTARFAGQTVTEIDSDNSSVSPETGKRAVYAGWAAMRTDVEGDGWDLKDFHGIRLRVRPDGRGYMLNLRTVGILGGEDVDIYQARMPPSPVLGDWCELRLPFSAFVLTSRGYVQHSQAMNLETLKEVGLLVADKQTAPFELEIAEAERDAKMRTYYATRGHTNEWVRGRLGEGLTAGSHTAGVTGPLWSDVVRGTTRHKWDKRQRIEDQHGEREIQFADVDDHNVVTKTVMGAREYTWMDDEKSRPRAALLLIGALGAAAGVYLLSGGSGSLAHSGTLAASVEPRQQVVRHVPEAVAAGSSTMRQHNRRKHSAKAFDKLRSREVLEAAADPNSMFDMSTP</sequence>
<comment type="similarity">
    <text evidence="2">Belongs to the CIA30 family.</text>
</comment>
<dbReference type="Proteomes" id="UP000013827">
    <property type="component" value="Unassembled WGS sequence"/>
</dbReference>
<dbReference type="STRING" id="2903.R1BA03"/>
<dbReference type="GO" id="GO:0006120">
    <property type="term" value="P:mitochondrial electron transport, NADH to ubiquinone"/>
    <property type="evidence" value="ECO:0007669"/>
    <property type="project" value="TreeGrafter"/>
</dbReference>
<keyword evidence="4" id="KW-0143">Chaperone</keyword>
<dbReference type="EnsemblProtists" id="EOD06112">
    <property type="protein sequence ID" value="EOD06112"/>
    <property type="gene ID" value="EMIHUDRAFT_106958"/>
</dbReference>
<dbReference type="InterPro" id="IPR008979">
    <property type="entry name" value="Galactose-bd-like_sf"/>
</dbReference>